<dbReference type="InterPro" id="IPR011118">
    <property type="entry name" value="Tannase/feruloyl_esterase"/>
</dbReference>
<gene>
    <name evidence="9" type="ORF">HLB16_16145</name>
</gene>
<sequence>MAQTFAFRWHRIALTAVAMAALAACGDSDDDHKPGPSASANAAQACAQLAGKTIAGATVTAAATVAANGPQPLFCKVNATIAPKLNLELRLPDRWNGKLYYGGGGGYNGSIPGIDVPTNLTALKQGYATVNSDSGHSGNVLSADFALDDPHAAALFGHQSVPTVMSSARQMLQTAYGKAPERSYFEGCSNGGREALMAAQRNPDLFDGIIARAPAYNWVGFMGAFNRNAKALAAPGGMVNAAKINLLAKAVRDACDAQDGIADGVVSNPQSCSFDPAVLRCSGGTDAGDACLSDAQLAAVQSWTSPAVWANGAYSNAGWALSGNEDDPGAWSAWLTGNGNVNMALQFLFQDTTVKNYLARDRSQNSLAYTWDSNVAALANLSNLNDATNTDLRPLKNSNAKLILWHGTNDAALSFKATNAYYEGMVAAVGGQASADEFVRYYLAPGVNHCAGGPGADQTDLLAALDSWVTKGDAPGTLTATKENNGATAFSRPLCRYPQYPRYTGPANDAAAAAQASNYTCTAP</sequence>
<comment type="similarity">
    <text evidence="1">Belongs to the tannase family.</text>
</comment>
<evidence type="ECO:0000313" key="9">
    <source>
        <dbReference type="EMBL" id="NNH12403.1"/>
    </source>
</evidence>
<name>A0A849BF15_9BURK</name>
<proteinExistence type="inferred from homology"/>
<keyword evidence="2" id="KW-0719">Serine esterase</keyword>
<evidence type="ECO:0000256" key="6">
    <source>
        <dbReference type="ARBA" id="ARBA00022837"/>
    </source>
</evidence>
<keyword evidence="6" id="KW-0106">Calcium</keyword>
<dbReference type="RefSeq" id="WP_053824195.1">
    <property type="nucleotide sequence ID" value="NZ_BAAAEB010000025.1"/>
</dbReference>
<evidence type="ECO:0000256" key="1">
    <source>
        <dbReference type="ARBA" id="ARBA00006249"/>
    </source>
</evidence>
<evidence type="ECO:0000256" key="8">
    <source>
        <dbReference type="SAM" id="SignalP"/>
    </source>
</evidence>
<evidence type="ECO:0000256" key="5">
    <source>
        <dbReference type="ARBA" id="ARBA00022801"/>
    </source>
</evidence>
<keyword evidence="4 8" id="KW-0732">Signal</keyword>
<dbReference type="PANTHER" id="PTHR33938">
    <property type="entry name" value="FERULOYL ESTERASE B-RELATED"/>
    <property type="match status" value="1"/>
</dbReference>
<dbReference type="AlphaFoldDB" id="A0A849BF15"/>
<feature type="chain" id="PRO_5032411907" evidence="8">
    <location>
        <begin position="24"/>
        <end position="524"/>
    </location>
</feature>
<protein>
    <submittedName>
        <fullName evidence="9">Tannase/feruloyl esterase family alpha/beta hydrolase</fullName>
    </submittedName>
</protein>
<accession>A0A849BF15</accession>
<dbReference type="EMBL" id="JABEMD010000027">
    <property type="protein sequence ID" value="NNH12403.1"/>
    <property type="molecule type" value="Genomic_DNA"/>
</dbReference>
<keyword evidence="7" id="KW-1015">Disulfide bond</keyword>
<dbReference type="Proteomes" id="UP000542973">
    <property type="component" value="Unassembled WGS sequence"/>
</dbReference>
<dbReference type="GO" id="GO:0046872">
    <property type="term" value="F:metal ion binding"/>
    <property type="evidence" value="ECO:0007669"/>
    <property type="project" value="UniProtKB-KW"/>
</dbReference>
<dbReference type="SUPFAM" id="SSF53474">
    <property type="entry name" value="alpha/beta-Hydrolases"/>
    <property type="match status" value="1"/>
</dbReference>
<evidence type="ECO:0000256" key="7">
    <source>
        <dbReference type="ARBA" id="ARBA00023157"/>
    </source>
</evidence>
<evidence type="ECO:0000313" key="10">
    <source>
        <dbReference type="Proteomes" id="UP000542973"/>
    </source>
</evidence>
<dbReference type="GO" id="GO:0052689">
    <property type="term" value="F:carboxylic ester hydrolase activity"/>
    <property type="evidence" value="ECO:0007669"/>
    <property type="project" value="UniProtKB-KW"/>
</dbReference>
<keyword evidence="3" id="KW-0479">Metal-binding</keyword>
<evidence type="ECO:0000256" key="2">
    <source>
        <dbReference type="ARBA" id="ARBA00022487"/>
    </source>
</evidence>
<evidence type="ECO:0000256" key="4">
    <source>
        <dbReference type="ARBA" id="ARBA00022729"/>
    </source>
</evidence>
<reference evidence="9 10" key="1">
    <citation type="submission" date="2020-05" db="EMBL/GenBank/DDBJ databases">
        <title>MicrobeNet Type strains.</title>
        <authorList>
            <person name="Nicholson A.C."/>
        </authorList>
    </citation>
    <scope>NUCLEOTIDE SEQUENCE [LARGE SCALE GENOMIC DNA]</scope>
    <source>
        <strain evidence="9 10">ATCC 700815</strain>
    </source>
</reference>
<dbReference type="InterPro" id="IPR029058">
    <property type="entry name" value="AB_hydrolase_fold"/>
</dbReference>
<evidence type="ECO:0000256" key="3">
    <source>
        <dbReference type="ARBA" id="ARBA00022723"/>
    </source>
</evidence>
<keyword evidence="5 9" id="KW-0378">Hydrolase</keyword>
<organism evidence="9 10">
    <name type="scientific">Cupriavidus gilardii</name>
    <dbReference type="NCBI Taxonomy" id="82541"/>
    <lineage>
        <taxon>Bacteria</taxon>
        <taxon>Pseudomonadati</taxon>
        <taxon>Pseudomonadota</taxon>
        <taxon>Betaproteobacteria</taxon>
        <taxon>Burkholderiales</taxon>
        <taxon>Burkholderiaceae</taxon>
        <taxon>Cupriavidus</taxon>
    </lineage>
</organism>
<comment type="caution">
    <text evidence="9">The sequence shown here is derived from an EMBL/GenBank/DDBJ whole genome shotgun (WGS) entry which is preliminary data.</text>
</comment>
<dbReference type="PANTHER" id="PTHR33938:SF15">
    <property type="entry name" value="FERULOYL ESTERASE B-RELATED"/>
    <property type="match status" value="1"/>
</dbReference>
<dbReference type="Gene3D" id="3.40.50.1820">
    <property type="entry name" value="alpha/beta hydrolase"/>
    <property type="match status" value="1"/>
</dbReference>
<feature type="signal peptide" evidence="8">
    <location>
        <begin position="1"/>
        <end position="23"/>
    </location>
</feature>
<dbReference type="Pfam" id="PF07519">
    <property type="entry name" value="Tannase"/>
    <property type="match status" value="1"/>
</dbReference>